<dbReference type="OrthoDB" id="9903039at2"/>
<reference evidence="4" key="1">
    <citation type="submission" date="2017-08" db="EMBL/GenBank/DDBJ databases">
        <authorList>
            <person name="Alvarez-Ponce D."/>
            <person name="Weitzman C.L."/>
            <person name="Tillett R.L."/>
            <person name="Sandmeier F.C."/>
            <person name="Tracy C.R."/>
        </authorList>
    </citation>
    <scope>NUCLEOTIDE SEQUENCE [LARGE SCALE GENOMIC DNA]</scope>
    <source>
        <strain evidence="4">723</strain>
    </source>
</reference>
<proteinExistence type="predicted"/>
<feature type="domain" description="Lipoprotein-associated type-17" evidence="2">
    <location>
        <begin position="328"/>
        <end position="382"/>
    </location>
</feature>
<evidence type="ECO:0000259" key="2">
    <source>
        <dbReference type="Pfam" id="PF04200"/>
    </source>
</evidence>
<accession>A0A269TK99</accession>
<keyword evidence="1" id="KW-0732">Signal</keyword>
<evidence type="ECO:0000313" key="3">
    <source>
        <dbReference type="EMBL" id="PAK21811.1"/>
    </source>
</evidence>
<dbReference type="Proteomes" id="UP000216943">
    <property type="component" value="Unassembled WGS sequence"/>
</dbReference>
<dbReference type="AlphaFoldDB" id="A0A269TK99"/>
<evidence type="ECO:0000256" key="1">
    <source>
        <dbReference type="SAM" id="SignalP"/>
    </source>
</evidence>
<dbReference type="EMBL" id="NQNY01000001">
    <property type="protein sequence ID" value="PAK21811.1"/>
    <property type="molecule type" value="Genomic_DNA"/>
</dbReference>
<sequence length="504" mass="56551">MKKLNKRFLIFSTFGAASFVAITTAIACSPMATKRKTVDPALKKSFYSKVLHQQGLWGTLRDPKAKNILPSKFIKDQPFKTFEDFKSQIRLSKALKFDNTLKLNLKHYDADDKNGIINVFLEAVFADESVEPTLLISKEVHVIIKGLKRNIEEQSEFLKTIKMDDKLLTEELAKEITKLVITEKYKTTLQDFLTWLEKVSSEKNIVDRFKEFSFALDDKSATTLNAEVKENKLIVNFKLKEAIVSDTKDISFTFNNSSTVNFTAPTDDADTKAKFDAVVAKFKDEKLALKDVELLKLIPTRAIQTIQLKPLPGKEEELKDIFAIMKKNFKFSTDGLEMDSTFNWEIVRATANDVEGTLEIILGVSTPSYSHHFNYTISGFKTTLDTKVSLLQSVTLDSQGKSNAELFNNLWKVVATDKATSTMDDLTLALQNASGFNGLPGLLDGYSLVTASLSSKLTKVADNNFDLELKFKIQKTDNTDTTKQKDVLIILKGFQNIGNATVTS</sequence>
<name>A0A269TK99_9BACT</name>
<feature type="domain" description="Lipoprotein-associated type-17" evidence="2">
    <location>
        <begin position="64"/>
        <end position="148"/>
    </location>
</feature>
<dbReference type="Pfam" id="PF04200">
    <property type="entry name" value="Lipoprotein_17"/>
    <property type="match status" value="2"/>
</dbReference>
<feature type="chain" id="PRO_5013170797" description="Lipoprotein-associated type-17 domain-containing protein" evidence="1">
    <location>
        <begin position="28"/>
        <end position="504"/>
    </location>
</feature>
<dbReference type="RefSeq" id="WP_095334466.1">
    <property type="nucleotide sequence ID" value="NZ_NQNY01000001.1"/>
</dbReference>
<organism evidence="3 4">
    <name type="scientific">Mycoplasmopsis agassizii</name>
    <dbReference type="NCBI Taxonomy" id="33922"/>
    <lineage>
        <taxon>Bacteria</taxon>
        <taxon>Bacillati</taxon>
        <taxon>Mycoplasmatota</taxon>
        <taxon>Mycoplasmoidales</taxon>
        <taxon>Metamycoplasmataceae</taxon>
        <taxon>Mycoplasmopsis</taxon>
    </lineage>
</organism>
<dbReference type="InterPro" id="IPR007326">
    <property type="entry name" value="Lipoprotein-assoc_dom"/>
</dbReference>
<dbReference type="PROSITE" id="PS51257">
    <property type="entry name" value="PROKAR_LIPOPROTEIN"/>
    <property type="match status" value="1"/>
</dbReference>
<protein>
    <recommendedName>
        <fullName evidence="2">Lipoprotein-associated type-17 domain-containing protein</fullName>
    </recommendedName>
</protein>
<comment type="caution">
    <text evidence="3">The sequence shown here is derived from an EMBL/GenBank/DDBJ whole genome shotgun (WGS) entry which is preliminary data.</text>
</comment>
<feature type="signal peptide" evidence="1">
    <location>
        <begin position="1"/>
        <end position="27"/>
    </location>
</feature>
<gene>
    <name evidence="3" type="ORF">CJJ23_00495</name>
</gene>
<evidence type="ECO:0000313" key="4">
    <source>
        <dbReference type="Proteomes" id="UP000216943"/>
    </source>
</evidence>